<evidence type="ECO:0000313" key="12">
    <source>
        <dbReference type="EMBL" id="OMP67232.1"/>
    </source>
</evidence>
<dbReference type="InterPro" id="IPR001424">
    <property type="entry name" value="SOD_Cu_Zn_dom"/>
</dbReference>
<comment type="similarity">
    <text evidence="1 8">Belongs to the Cu-Zn superoxide dismutase family.</text>
</comment>
<feature type="domain" description="Superoxide dismutase copper/zinc binding" evidence="11">
    <location>
        <begin position="72"/>
        <end position="203"/>
    </location>
</feature>
<evidence type="ECO:0000259" key="11">
    <source>
        <dbReference type="Pfam" id="PF00080"/>
    </source>
</evidence>
<dbReference type="GO" id="GO:0005507">
    <property type="term" value="F:copper ion binding"/>
    <property type="evidence" value="ECO:0007669"/>
    <property type="project" value="InterPro"/>
</dbReference>
<comment type="catalytic activity">
    <reaction evidence="8">
        <text>2 superoxide + 2 H(+) = H2O2 + O2</text>
        <dbReference type="Rhea" id="RHEA:20696"/>
        <dbReference type="ChEBI" id="CHEBI:15378"/>
        <dbReference type="ChEBI" id="CHEBI:15379"/>
        <dbReference type="ChEBI" id="CHEBI:16240"/>
        <dbReference type="ChEBI" id="CHEBI:18421"/>
        <dbReference type="EC" id="1.15.1.1"/>
    </reaction>
</comment>
<dbReference type="CDD" id="cd00305">
    <property type="entry name" value="Cu-Zn_Superoxide_Dismutase"/>
    <property type="match status" value="1"/>
</dbReference>
<dbReference type="EC" id="1.15.1.1" evidence="8"/>
<dbReference type="PRINTS" id="PR00068">
    <property type="entry name" value="CUZNDISMTASE"/>
</dbReference>
<dbReference type="InterPro" id="IPR024134">
    <property type="entry name" value="SOD_Cu/Zn_/chaperone"/>
</dbReference>
<dbReference type="EMBL" id="MSFI01000011">
    <property type="protein sequence ID" value="OMP67232.1"/>
    <property type="molecule type" value="Genomic_DNA"/>
</dbReference>
<dbReference type="Gene3D" id="2.60.40.200">
    <property type="entry name" value="Superoxide dismutase, copper/zinc binding domain"/>
    <property type="match status" value="1"/>
</dbReference>
<evidence type="ECO:0000256" key="6">
    <source>
        <dbReference type="ARBA" id="ARBA00023157"/>
    </source>
</evidence>
<evidence type="ECO:0000256" key="10">
    <source>
        <dbReference type="SAM" id="SignalP"/>
    </source>
</evidence>
<keyword evidence="2 8" id="KW-0479">Metal-binding</keyword>
<evidence type="ECO:0000256" key="8">
    <source>
        <dbReference type="RuleBase" id="RU000393"/>
    </source>
</evidence>
<name>A0A1V2A8Q0_9BACI</name>
<protein>
    <recommendedName>
        <fullName evidence="8">Superoxide dismutase [Cu-Zn]</fullName>
        <ecNumber evidence="8">1.15.1.1</ecNumber>
    </recommendedName>
</protein>
<comment type="function">
    <text evidence="7">Destroys radicals which are normally produced within the cells and which are toxic to biological systems. May play a role in favoring mycobacterial survival in phagocytes.</text>
</comment>
<evidence type="ECO:0000256" key="4">
    <source>
        <dbReference type="ARBA" id="ARBA00022833"/>
    </source>
</evidence>
<evidence type="ECO:0000313" key="13">
    <source>
        <dbReference type="Proteomes" id="UP000188613"/>
    </source>
</evidence>
<keyword evidence="8" id="KW-0560">Oxidoreductase</keyword>
<dbReference type="PROSITE" id="PS51257">
    <property type="entry name" value="PROKAR_LIPOPROTEIN"/>
    <property type="match status" value="1"/>
</dbReference>
<comment type="cofactor">
    <cofactor evidence="8">
        <name>Cu cation</name>
        <dbReference type="ChEBI" id="CHEBI:23378"/>
    </cofactor>
    <text evidence="8">Binds 1 copper ion per subunit.</text>
</comment>
<accession>A0A1V2A8Q0</accession>
<sequence>MKRWPFFLFVFAIILLLGACSDAEETEISTEDADANTTTNALEESTESTDGQQSVGETATAELTNGSGEKIGTAELQQTDKGVLIRLQASDLTPGTHGFHIHETGKCEAPDFESAGGHFNPTDASHGFNHEEGPHAGDLPNIEVAEDGRVQEEVTAEHVTLEGGKNNSLFGSAGTAFVIHEKADDNQSQPSGNAGARIACGVISE</sequence>
<evidence type="ECO:0000256" key="1">
    <source>
        <dbReference type="ARBA" id="ARBA00010457"/>
    </source>
</evidence>
<evidence type="ECO:0000256" key="3">
    <source>
        <dbReference type="ARBA" id="ARBA00022729"/>
    </source>
</evidence>
<organism evidence="12 13">
    <name type="scientific">Domibacillus epiphyticus</name>
    <dbReference type="NCBI Taxonomy" id="1714355"/>
    <lineage>
        <taxon>Bacteria</taxon>
        <taxon>Bacillati</taxon>
        <taxon>Bacillota</taxon>
        <taxon>Bacilli</taxon>
        <taxon>Bacillales</taxon>
        <taxon>Bacillaceae</taxon>
        <taxon>Domibacillus</taxon>
    </lineage>
</organism>
<dbReference type="InterPro" id="IPR036423">
    <property type="entry name" value="SOD-like_Cu/Zn_dom_sf"/>
</dbReference>
<evidence type="ECO:0000256" key="9">
    <source>
        <dbReference type="SAM" id="MobiDB-lite"/>
    </source>
</evidence>
<dbReference type="Proteomes" id="UP000188613">
    <property type="component" value="Unassembled WGS sequence"/>
</dbReference>
<dbReference type="Pfam" id="PF00080">
    <property type="entry name" value="Sod_Cu"/>
    <property type="match status" value="1"/>
</dbReference>
<keyword evidence="6" id="KW-1015">Disulfide bond</keyword>
<evidence type="ECO:0000256" key="7">
    <source>
        <dbReference type="ARBA" id="ARBA00024900"/>
    </source>
</evidence>
<feature type="region of interest" description="Disordered" evidence="9">
    <location>
        <begin position="28"/>
        <end position="56"/>
    </location>
</feature>
<dbReference type="PROSITE" id="PS00332">
    <property type="entry name" value="SOD_CU_ZN_2"/>
    <property type="match status" value="1"/>
</dbReference>
<feature type="chain" id="PRO_5012301930" description="Superoxide dismutase [Cu-Zn]" evidence="10">
    <location>
        <begin position="24"/>
        <end position="205"/>
    </location>
</feature>
<dbReference type="STRING" id="1714355.BTO28_07825"/>
<keyword evidence="5 8" id="KW-0186">Copper</keyword>
<evidence type="ECO:0000256" key="5">
    <source>
        <dbReference type="ARBA" id="ARBA00023008"/>
    </source>
</evidence>
<dbReference type="FunFam" id="2.60.40.200:FF:000005">
    <property type="entry name" value="Superoxide dismutase [Cu-Zn]"/>
    <property type="match status" value="1"/>
</dbReference>
<feature type="signal peptide" evidence="10">
    <location>
        <begin position="1"/>
        <end position="23"/>
    </location>
</feature>
<comment type="caution">
    <text evidence="12">The sequence shown here is derived from an EMBL/GenBank/DDBJ whole genome shotgun (WGS) entry which is preliminary data.</text>
</comment>
<dbReference type="RefSeq" id="WP_076764994.1">
    <property type="nucleotide sequence ID" value="NZ_MSFI01000011.1"/>
</dbReference>
<reference evidence="12 13" key="1">
    <citation type="submission" date="2016-12" db="EMBL/GenBank/DDBJ databases">
        <title>Domibacillus sp. SAB 38T whole genome sequencing.</title>
        <authorList>
            <person name="Verma A."/>
            <person name="Ojha A.K."/>
            <person name="Krishnamurthi S."/>
        </authorList>
    </citation>
    <scope>NUCLEOTIDE SEQUENCE [LARGE SCALE GENOMIC DNA]</scope>
    <source>
        <strain evidence="12 13">SAB 38</strain>
    </source>
</reference>
<comment type="cofactor">
    <cofactor evidence="8">
        <name>Zn(2+)</name>
        <dbReference type="ChEBI" id="CHEBI:29105"/>
    </cofactor>
    <text evidence="8">Binds 1 zinc ion per subunit.</text>
</comment>
<keyword evidence="4 8" id="KW-0862">Zinc</keyword>
<keyword evidence="3 10" id="KW-0732">Signal</keyword>
<dbReference type="InterPro" id="IPR018152">
    <property type="entry name" value="SOD_Cu/Zn_BS"/>
</dbReference>
<dbReference type="AlphaFoldDB" id="A0A1V2A8Q0"/>
<proteinExistence type="inferred from homology"/>
<gene>
    <name evidence="12" type="ORF">BTO28_07825</name>
</gene>
<evidence type="ECO:0000256" key="2">
    <source>
        <dbReference type="ARBA" id="ARBA00022723"/>
    </source>
</evidence>
<dbReference type="GO" id="GO:0004784">
    <property type="term" value="F:superoxide dismutase activity"/>
    <property type="evidence" value="ECO:0007669"/>
    <property type="project" value="UniProtKB-EC"/>
</dbReference>
<dbReference type="SUPFAM" id="SSF49329">
    <property type="entry name" value="Cu,Zn superoxide dismutase-like"/>
    <property type="match status" value="1"/>
</dbReference>
<dbReference type="OrthoDB" id="9792957at2"/>
<keyword evidence="13" id="KW-1185">Reference proteome</keyword>
<dbReference type="PANTHER" id="PTHR10003">
    <property type="entry name" value="SUPEROXIDE DISMUTASE CU-ZN -RELATED"/>
    <property type="match status" value="1"/>
</dbReference>